<gene>
    <name evidence="1" type="ORF">MA20_33760</name>
</gene>
<dbReference type="InterPro" id="IPR053855">
    <property type="entry name" value="DUF6931"/>
</dbReference>
<dbReference type="EMBL" id="JRPN01000025">
    <property type="protein sequence ID" value="KGT75433.1"/>
    <property type="molecule type" value="Genomic_DNA"/>
</dbReference>
<dbReference type="Pfam" id="PF22011">
    <property type="entry name" value="DUF6931"/>
    <property type="match status" value="1"/>
</dbReference>
<dbReference type="Proteomes" id="UP000030377">
    <property type="component" value="Unassembled WGS sequence"/>
</dbReference>
<dbReference type="RefSeq" id="WP_028156836.1">
    <property type="nucleotide sequence ID" value="NZ_JANUDC010000001.1"/>
</dbReference>
<organism evidence="1 2">
    <name type="scientific">Bradyrhizobium japonicum</name>
    <dbReference type="NCBI Taxonomy" id="375"/>
    <lineage>
        <taxon>Bacteria</taxon>
        <taxon>Pseudomonadati</taxon>
        <taxon>Pseudomonadota</taxon>
        <taxon>Alphaproteobacteria</taxon>
        <taxon>Hyphomicrobiales</taxon>
        <taxon>Nitrobacteraceae</taxon>
        <taxon>Bradyrhizobium</taxon>
    </lineage>
</organism>
<protein>
    <submittedName>
        <fullName evidence="1">Uncharacterized protein</fullName>
    </submittedName>
</protein>
<accession>A0A0A3YP30</accession>
<reference evidence="1 2" key="1">
    <citation type="submission" date="2014-09" db="EMBL/GenBank/DDBJ databases">
        <title>Draft genome of Bradyrhizobium japonicum Is-34.</title>
        <authorList>
            <person name="Tsurumaru H."/>
            <person name="Yamakawa T."/>
            <person name="Hashimoto S."/>
            <person name="Okizaki K."/>
            <person name="Kanesaki Y."/>
            <person name="Yoshikawa H."/>
            <person name="Yajima S."/>
        </authorList>
    </citation>
    <scope>NUCLEOTIDE SEQUENCE [LARGE SCALE GENOMIC DNA]</scope>
    <source>
        <strain evidence="1 2">Is-34</strain>
    </source>
</reference>
<dbReference type="AlphaFoldDB" id="A0A0A3YP30"/>
<evidence type="ECO:0000313" key="2">
    <source>
        <dbReference type="Proteomes" id="UP000030377"/>
    </source>
</evidence>
<comment type="caution">
    <text evidence="1">The sequence shown here is derived from an EMBL/GenBank/DDBJ whole genome shotgun (WGS) entry which is preliminary data.</text>
</comment>
<sequence>MGQVRFGTVQDLFQAYPLARYDVGKADADKPSLDFLQEAADARNWHPAVSYCAYLLPRRVAVAWGCRSLRLMFDHFDASDTRSLNIVETWVRQPDEQSRNKALAVGNANDPEHPATWLALAAGWSGGSVVPPEFAPVEAKPDQAARAVRAALLIGLCRLPRDSRDRIMTSCLEDGIQLARGEPRPPR</sequence>
<name>A0A0A3YP30_BRAJP</name>
<evidence type="ECO:0000313" key="1">
    <source>
        <dbReference type="EMBL" id="KGT75433.1"/>
    </source>
</evidence>
<proteinExistence type="predicted"/>
<dbReference type="STRING" id="375.BKD09_RS17260"/>